<dbReference type="RefSeq" id="WP_089759838.1">
    <property type="nucleotide sequence ID" value="NZ_BKAT01000005.1"/>
</dbReference>
<comment type="similarity">
    <text evidence="1">Belongs to the LysR transcriptional regulatory family.</text>
</comment>
<dbReference type="PRINTS" id="PR00039">
    <property type="entry name" value="HTHLYSR"/>
</dbReference>
<dbReference type="InterPro" id="IPR036390">
    <property type="entry name" value="WH_DNA-bd_sf"/>
</dbReference>
<dbReference type="Pfam" id="PF00126">
    <property type="entry name" value="HTH_1"/>
    <property type="match status" value="1"/>
</dbReference>
<dbReference type="AlphaFoldDB" id="A0A1H3ZMP4"/>
<dbReference type="InterPro" id="IPR005119">
    <property type="entry name" value="LysR_subst-bd"/>
</dbReference>
<dbReference type="SUPFAM" id="SSF46785">
    <property type="entry name" value="Winged helix' DNA-binding domain"/>
    <property type="match status" value="1"/>
</dbReference>
<feature type="domain" description="HTH lysR-type" evidence="5">
    <location>
        <begin position="1"/>
        <end position="58"/>
    </location>
</feature>
<evidence type="ECO:0000256" key="3">
    <source>
        <dbReference type="ARBA" id="ARBA00023125"/>
    </source>
</evidence>
<evidence type="ECO:0000259" key="5">
    <source>
        <dbReference type="PROSITE" id="PS50931"/>
    </source>
</evidence>
<evidence type="ECO:0000256" key="1">
    <source>
        <dbReference type="ARBA" id="ARBA00009437"/>
    </source>
</evidence>
<dbReference type="Gene3D" id="1.10.10.10">
    <property type="entry name" value="Winged helix-like DNA-binding domain superfamily/Winged helix DNA-binding domain"/>
    <property type="match status" value="1"/>
</dbReference>
<dbReference type="PROSITE" id="PS50931">
    <property type="entry name" value="HTH_LYSR"/>
    <property type="match status" value="1"/>
</dbReference>
<dbReference type="FunFam" id="1.10.10.10:FF:000001">
    <property type="entry name" value="LysR family transcriptional regulator"/>
    <property type="match status" value="1"/>
</dbReference>
<keyword evidence="7" id="KW-1185">Reference proteome</keyword>
<evidence type="ECO:0000313" key="6">
    <source>
        <dbReference type="EMBL" id="SEA24681.1"/>
    </source>
</evidence>
<keyword evidence="2" id="KW-0805">Transcription regulation</keyword>
<dbReference type="Proteomes" id="UP000199656">
    <property type="component" value="Unassembled WGS sequence"/>
</dbReference>
<reference evidence="7" key="1">
    <citation type="submission" date="2016-10" db="EMBL/GenBank/DDBJ databases">
        <authorList>
            <person name="Varghese N."/>
            <person name="Submissions S."/>
        </authorList>
    </citation>
    <scope>NUCLEOTIDE SEQUENCE [LARGE SCALE GENOMIC DNA]</scope>
    <source>
        <strain evidence="7">DSM 23920</strain>
    </source>
</reference>
<gene>
    <name evidence="6" type="ORF">SAMN05660909_01300</name>
</gene>
<evidence type="ECO:0000256" key="2">
    <source>
        <dbReference type="ARBA" id="ARBA00023015"/>
    </source>
</evidence>
<dbReference type="PANTHER" id="PTHR30346:SF28">
    <property type="entry name" value="HTH-TYPE TRANSCRIPTIONAL REGULATOR CYNR"/>
    <property type="match status" value="1"/>
</dbReference>
<dbReference type="STRING" id="408074.SAMN05660909_01300"/>
<organism evidence="6 7">
    <name type="scientific">Chitinophaga terrae</name>
    <name type="common">ex Kim and Jung 2007</name>
    <dbReference type="NCBI Taxonomy" id="408074"/>
    <lineage>
        <taxon>Bacteria</taxon>
        <taxon>Pseudomonadati</taxon>
        <taxon>Bacteroidota</taxon>
        <taxon>Chitinophagia</taxon>
        <taxon>Chitinophagales</taxon>
        <taxon>Chitinophagaceae</taxon>
        <taxon>Chitinophaga</taxon>
    </lineage>
</organism>
<dbReference type="GO" id="GO:0003677">
    <property type="term" value="F:DNA binding"/>
    <property type="evidence" value="ECO:0007669"/>
    <property type="project" value="UniProtKB-KW"/>
</dbReference>
<dbReference type="GO" id="GO:0003700">
    <property type="term" value="F:DNA-binding transcription factor activity"/>
    <property type="evidence" value="ECO:0007669"/>
    <property type="project" value="InterPro"/>
</dbReference>
<accession>A0A1H3ZMP4</accession>
<sequence>MTIQQIGYFLHLSEELHYWRTSYKMNVTQSVLSRQIKSLEDELQVTLFQRTNRKVELTAAGKFLQQQWKPLLGQLESAVRYARKIHKGEGGSIVLNHPGSISYDILPALLNQVSAMYPHIKVELVQHKHTQEIELIKNYQVDISFSRHPYDGDLVTSKLVRTDNLALVLPTDHPIRKVADISRKTLKNERFILTTLTDGEAFQMRISEFFAQYRFQPNISFESDFGSIILSLVARGLGISVIPYSYSLAGHPGVRFLQLPFEVPLYLHWRTNEDNKVVRNILDLITTAL</sequence>
<dbReference type="GO" id="GO:0032993">
    <property type="term" value="C:protein-DNA complex"/>
    <property type="evidence" value="ECO:0007669"/>
    <property type="project" value="TreeGrafter"/>
</dbReference>
<dbReference type="InterPro" id="IPR000847">
    <property type="entry name" value="LysR_HTH_N"/>
</dbReference>
<dbReference type="Pfam" id="PF03466">
    <property type="entry name" value="LysR_substrate"/>
    <property type="match status" value="1"/>
</dbReference>
<evidence type="ECO:0000256" key="4">
    <source>
        <dbReference type="ARBA" id="ARBA00023163"/>
    </source>
</evidence>
<name>A0A1H3ZMP4_9BACT</name>
<dbReference type="EMBL" id="FNRL01000004">
    <property type="protein sequence ID" value="SEA24681.1"/>
    <property type="molecule type" value="Genomic_DNA"/>
</dbReference>
<keyword evidence="4" id="KW-0804">Transcription</keyword>
<evidence type="ECO:0000313" key="7">
    <source>
        <dbReference type="Proteomes" id="UP000199656"/>
    </source>
</evidence>
<dbReference type="OrthoDB" id="9803735at2"/>
<dbReference type="InterPro" id="IPR036388">
    <property type="entry name" value="WH-like_DNA-bd_sf"/>
</dbReference>
<dbReference type="SUPFAM" id="SSF53850">
    <property type="entry name" value="Periplasmic binding protein-like II"/>
    <property type="match status" value="1"/>
</dbReference>
<dbReference type="Gene3D" id="3.40.190.10">
    <property type="entry name" value="Periplasmic binding protein-like II"/>
    <property type="match status" value="2"/>
</dbReference>
<keyword evidence="3 6" id="KW-0238">DNA-binding</keyword>
<dbReference type="PANTHER" id="PTHR30346">
    <property type="entry name" value="TRANSCRIPTIONAL DUAL REGULATOR HCAR-RELATED"/>
    <property type="match status" value="1"/>
</dbReference>
<dbReference type="CDD" id="cd08414">
    <property type="entry name" value="PBP2_LTTR_aromatics_like"/>
    <property type="match status" value="1"/>
</dbReference>
<proteinExistence type="inferred from homology"/>
<protein>
    <submittedName>
        <fullName evidence="6">DNA-binding transcriptional regulator, LysR family</fullName>
    </submittedName>
</protein>